<accession>A0A9N9WEZ5</accession>
<evidence type="ECO:0000256" key="1">
    <source>
        <dbReference type="PROSITE-ProRule" id="PRU00371"/>
    </source>
</evidence>
<name>A0A9N9WEZ5_9NEOP</name>
<dbReference type="Proteomes" id="UP001153714">
    <property type="component" value="Chromosome 2"/>
</dbReference>
<feature type="region of interest" description="Disordered" evidence="2">
    <location>
        <begin position="143"/>
        <end position="167"/>
    </location>
</feature>
<dbReference type="SMART" id="SM00595">
    <property type="entry name" value="MADF"/>
    <property type="match status" value="1"/>
</dbReference>
<dbReference type="InterPro" id="IPR006578">
    <property type="entry name" value="MADF-dom"/>
</dbReference>
<dbReference type="Pfam" id="PF10545">
    <property type="entry name" value="MADF_DNA_bdg"/>
    <property type="match status" value="1"/>
</dbReference>
<protein>
    <recommendedName>
        <fullName evidence="7">MADF domain-containing protein</fullName>
    </recommendedName>
</protein>
<proteinExistence type="predicted"/>
<evidence type="ECO:0000313" key="6">
    <source>
        <dbReference type="Proteomes" id="UP001153714"/>
    </source>
</evidence>
<evidence type="ECO:0000259" key="4">
    <source>
        <dbReference type="PROSITE" id="PS51031"/>
    </source>
</evidence>
<dbReference type="Pfam" id="PF02944">
    <property type="entry name" value="BESS"/>
    <property type="match status" value="1"/>
</dbReference>
<feature type="domain" description="BESS" evidence="4">
    <location>
        <begin position="225"/>
        <end position="264"/>
    </location>
</feature>
<dbReference type="OrthoDB" id="5803771at2759"/>
<dbReference type="GO" id="GO:0005634">
    <property type="term" value="C:nucleus"/>
    <property type="evidence" value="ECO:0007669"/>
    <property type="project" value="UniProtKB-SubCell"/>
</dbReference>
<dbReference type="EMBL" id="OU893333">
    <property type="protein sequence ID" value="CAG9789169.1"/>
    <property type="molecule type" value="Genomic_DNA"/>
</dbReference>
<evidence type="ECO:0000256" key="2">
    <source>
        <dbReference type="SAM" id="MobiDB-lite"/>
    </source>
</evidence>
<evidence type="ECO:0000259" key="3">
    <source>
        <dbReference type="PROSITE" id="PS51029"/>
    </source>
</evidence>
<dbReference type="InterPro" id="IPR004210">
    <property type="entry name" value="BESS_motif"/>
</dbReference>
<dbReference type="PANTHER" id="PTHR12243">
    <property type="entry name" value="MADF DOMAIN TRANSCRIPTION FACTOR"/>
    <property type="match status" value="1"/>
</dbReference>
<feature type="domain" description="MADF" evidence="3">
    <location>
        <begin position="17"/>
        <end position="112"/>
    </location>
</feature>
<reference evidence="5" key="1">
    <citation type="submission" date="2021-12" db="EMBL/GenBank/DDBJ databases">
        <authorList>
            <person name="King R."/>
        </authorList>
    </citation>
    <scope>NUCLEOTIDE SEQUENCE</scope>
</reference>
<gene>
    <name evidence="5" type="ORF">DIATSA_LOCUS6925</name>
</gene>
<keyword evidence="1" id="KW-0539">Nucleus</keyword>
<dbReference type="GO" id="GO:0003677">
    <property type="term" value="F:DNA binding"/>
    <property type="evidence" value="ECO:0007669"/>
    <property type="project" value="InterPro"/>
</dbReference>
<sequence>MYTKCSSAKTYYTFIDQLIQDVKKRPMLWEKRIQRRTHRNKVAREWEYLGKLYNKQPLEVKSKWRNIKDTFNREAKKMNVPPLGKRDKPLIEYYEGQWQNFEKLLFLWDEKKHMMAVDDENIQDQQEFIEVEENNTKVKNNIKHETCDSENETDDEDGTADYNDSTVETDNMPIQSLFNRDTPDPIGNEVDNLRKRQFQHEDTETITIKRKQSDPNQNEKCDSDLDEDLHFAKSLVPFMRKLNPIRKLIVRNEIHSLLLNELLCNRCKSTGPQQNCQCNLK</sequence>
<dbReference type="PANTHER" id="PTHR12243:SF67">
    <property type="entry name" value="COREPRESSOR OF PANGOLIN, ISOFORM A-RELATED"/>
    <property type="match status" value="1"/>
</dbReference>
<dbReference type="PROSITE" id="PS51031">
    <property type="entry name" value="BESS"/>
    <property type="match status" value="1"/>
</dbReference>
<dbReference type="PROSITE" id="PS51029">
    <property type="entry name" value="MADF"/>
    <property type="match status" value="1"/>
</dbReference>
<dbReference type="InterPro" id="IPR039353">
    <property type="entry name" value="TF_Adf1"/>
</dbReference>
<evidence type="ECO:0008006" key="7">
    <source>
        <dbReference type="Google" id="ProtNLM"/>
    </source>
</evidence>
<organism evidence="5 6">
    <name type="scientific">Diatraea saccharalis</name>
    <name type="common">sugarcane borer</name>
    <dbReference type="NCBI Taxonomy" id="40085"/>
    <lineage>
        <taxon>Eukaryota</taxon>
        <taxon>Metazoa</taxon>
        <taxon>Ecdysozoa</taxon>
        <taxon>Arthropoda</taxon>
        <taxon>Hexapoda</taxon>
        <taxon>Insecta</taxon>
        <taxon>Pterygota</taxon>
        <taxon>Neoptera</taxon>
        <taxon>Endopterygota</taxon>
        <taxon>Lepidoptera</taxon>
        <taxon>Glossata</taxon>
        <taxon>Ditrysia</taxon>
        <taxon>Pyraloidea</taxon>
        <taxon>Crambidae</taxon>
        <taxon>Crambinae</taxon>
        <taxon>Diatraea</taxon>
    </lineage>
</organism>
<feature type="compositionally biased region" description="Acidic residues" evidence="2">
    <location>
        <begin position="148"/>
        <end position="159"/>
    </location>
</feature>
<comment type="subcellular location">
    <subcellularLocation>
        <location evidence="1">Nucleus</location>
    </subcellularLocation>
</comment>
<evidence type="ECO:0000313" key="5">
    <source>
        <dbReference type="EMBL" id="CAG9789169.1"/>
    </source>
</evidence>
<keyword evidence="6" id="KW-1185">Reference proteome</keyword>
<reference evidence="5" key="2">
    <citation type="submission" date="2022-10" db="EMBL/GenBank/DDBJ databases">
        <authorList>
            <consortium name="ENA_rothamsted_submissions"/>
            <consortium name="culmorum"/>
            <person name="King R."/>
        </authorList>
    </citation>
    <scope>NUCLEOTIDE SEQUENCE</scope>
</reference>
<dbReference type="AlphaFoldDB" id="A0A9N9WEZ5"/>